<keyword evidence="1" id="KW-1133">Transmembrane helix</keyword>
<gene>
    <name evidence="2" type="ORF">BN53_02230</name>
</gene>
<proteinExistence type="predicted"/>
<evidence type="ECO:0000313" key="3">
    <source>
        <dbReference type="Proteomes" id="UP000009311"/>
    </source>
</evidence>
<dbReference type="EMBL" id="CAKD01000013">
    <property type="protein sequence ID" value="CCI84919.1"/>
    <property type="molecule type" value="Genomic_DNA"/>
</dbReference>
<comment type="caution">
    <text evidence="2">The sequence shown here is derived from an EMBL/GenBank/DDBJ whole genome shotgun (WGS) entry which is preliminary data.</text>
</comment>
<dbReference type="RefSeq" id="WP_009559474.1">
    <property type="nucleotide sequence ID" value="NZ_AYZN01000002.1"/>
</dbReference>
<keyword evidence="3" id="KW-1185">Reference proteome</keyword>
<dbReference type="eggNOG" id="ENOG502Z7PD">
    <property type="taxonomic scope" value="Bacteria"/>
</dbReference>
<accession>I7KKZ2</accession>
<dbReference type="STRING" id="1423790.BN53_02230"/>
<feature type="transmembrane region" description="Helical" evidence="1">
    <location>
        <begin position="58"/>
        <end position="81"/>
    </location>
</feature>
<keyword evidence="1" id="KW-0812">Transmembrane</keyword>
<dbReference type="PATRIC" id="fig|1423790.3.peg.1012"/>
<evidence type="ECO:0000256" key="1">
    <source>
        <dbReference type="SAM" id="Phobius"/>
    </source>
</evidence>
<sequence>MIQVLASYLAFPIILALASCYYLRDNRPALKKHIIRSLVLILIAYIYVYFFLPSRNLLSILSGNFIWTIIYLLLGSVNFLIDKSARLKKKLRQLKNGEHPHVAKTKTGLSGKVIALVLTILAIVSIGGQIYSFMSVKPTWNSIQKTFSKSTQAPTFKKGETPIALAPKTVINRVKKASSDIPNSQYFSISKNVQAQFYRGKPVYVIPIEYNGFFEMMKAKEIPGYFIIDATKQNATPHFVKKPYKYATSAYFNLDAERQIYRHAVNWLSLDDPQLEINDEGKPFWVETIYKSEFLSHRVNYQKLYVAVMDAETGKVNKYSLDHLPKFIDEGITTGIANHINWDFGIYRNGFWNRYFGKTGVMKPTGNGVENGVTSVFNQNGTISYFSDFTTDKTGSDSALGYSMINARSGQLTFYSANNIMDSTGAKNNADQDYKAQQWKANMPILYNINGRPTWVMTILDSTSAIRDYYYLDASNQSIYGSGNTPTIALERFRQSLVNSGATAQNTPGSKWVKRSGSVDRVAILSDSHRVMFTLKNSKTIYTINTDDFASANLLRSGDKVSFKANIVDGQSLGNIANFENKNLK</sequence>
<protein>
    <submittedName>
        <fullName evidence="2">Uncharacterized protein</fullName>
    </submittedName>
</protein>
<keyword evidence="1" id="KW-0472">Membrane</keyword>
<dbReference type="AlphaFoldDB" id="I7KKZ2"/>
<evidence type="ECO:0000313" key="2">
    <source>
        <dbReference type="EMBL" id="CCI84919.1"/>
    </source>
</evidence>
<dbReference type="Proteomes" id="UP000009311">
    <property type="component" value="Unassembled WGS sequence"/>
</dbReference>
<feature type="transmembrane region" description="Helical" evidence="1">
    <location>
        <begin position="113"/>
        <end position="134"/>
    </location>
</feature>
<dbReference type="OrthoDB" id="3169575at2"/>
<reference evidence="2 3" key="1">
    <citation type="submission" date="2012-06" db="EMBL/GenBank/DDBJ databases">
        <title>Draft Genome Sequence of Lactobacillus pasteurii CRBIP 24.76T.</title>
        <authorList>
            <person name="Cousin S."/>
            <person name="Bouchier C."/>
            <person name="Loux V."/>
            <person name="Ma L."/>
            <person name="Creno S."/>
            <person name="Bizet C."/>
            <person name="Clermont D."/>
        </authorList>
    </citation>
    <scope>NUCLEOTIDE SEQUENCE [LARGE SCALE GENOMIC DNA]</scope>
    <source>
        <strain evidence="3">CRBIP 24.76T</strain>
    </source>
</reference>
<name>I7KKZ2_9LACO</name>
<organism evidence="2 3">
    <name type="scientific">Lactobacillus pasteurii DSM 23907 = CRBIP 24.76</name>
    <dbReference type="NCBI Taxonomy" id="1423790"/>
    <lineage>
        <taxon>Bacteria</taxon>
        <taxon>Bacillati</taxon>
        <taxon>Bacillota</taxon>
        <taxon>Bacilli</taxon>
        <taxon>Lactobacillales</taxon>
        <taxon>Lactobacillaceae</taxon>
        <taxon>Lactobacillus</taxon>
    </lineage>
</organism>
<feature type="transmembrane region" description="Helical" evidence="1">
    <location>
        <begin position="6"/>
        <end position="23"/>
    </location>
</feature>
<feature type="transmembrane region" description="Helical" evidence="1">
    <location>
        <begin position="35"/>
        <end position="52"/>
    </location>
</feature>